<keyword evidence="2" id="KW-0732">Signal</keyword>
<comment type="caution">
    <text evidence="3">The sequence shown here is derived from an EMBL/GenBank/DDBJ whole genome shotgun (WGS) entry which is preliminary data.</text>
</comment>
<evidence type="ECO:0000256" key="1">
    <source>
        <dbReference type="SAM" id="MobiDB-lite"/>
    </source>
</evidence>
<dbReference type="AlphaFoldDB" id="A0AAV9VJ67"/>
<dbReference type="Proteomes" id="UP001373714">
    <property type="component" value="Unassembled WGS sequence"/>
</dbReference>
<evidence type="ECO:0000256" key="2">
    <source>
        <dbReference type="SAM" id="SignalP"/>
    </source>
</evidence>
<feature type="chain" id="PRO_5043709889" evidence="2">
    <location>
        <begin position="20"/>
        <end position="313"/>
    </location>
</feature>
<feature type="region of interest" description="Disordered" evidence="1">
    <location>
        <begin position="29"/>
        <end position="55"/>
    </location>
</feature>
<keyword evidence="4" id="KW-1185">Reference proteome</keyword>
<protein>
    <submittedName>
        <fullName evidence="3">Uncharacterized protein</fullName>
    </submittedName>
</protein>
<feature type="signal peptide" evidence="2">
    <location>
        <begin position="1"/>
        <end position="19"/>
    </location>
</feature>
<organism evidence="3 4">
    <name type="scientific">Orbilia blumenaviensis</name>
    <dbReference type="NCBI Taxonomy" id="1796055"/>
    <lineage>
        <taxon>Eukaryota</taxon>
        <taxon>Fungi</taxon>
        <taxon>Dikarya</taxon>
        <taxon>Ascomycota</taxon>
        <taxon>Pezizomycotina</taxon>
        <taxon>Orbiliomycetes</taxon>
        <taxon>Orbiliales</taxon>
        <taxon>Orbiliaceae</taxon>
        <taxon>Orbilia</taxon>
    </lineage>
</organism>
<dbReference type="EMBL" id="JAVHNS010000002">
    <property type="protein sequence ID" value="KAK6362021.1"/>
    <property type="molecule type" value="Genomic_DNA"/>
</dbReference>
<evidence type="ECO:0000313" key="4">
    <source>
        <dbReference type="Proteomes" id="UP001373714"/>
    </source>
</evidence>
<accession>A0AAV9VJ67</accession>
<reference evidence="3 4" key="1">
    <citation type="submission" date="2019-10" db="EMBL/GenBank/DDBJ databases">
        <authorList>
            <person name="Palmer J.M."/>
        </authorList>
    </citation>
    <scope>NUCLEOTIDE SEQUENCE [LARGE SCALE GENOMIC DNA]</scope>
    <source>
        <strain evidence="3 4">TWF730</strain>
    </source>
</reference>
<name>A0AAV9VJ67_9PEZI</name>
<proteinExistence type="predicted"/>
<gene>
    <name evidence="3" type="ORF">TWF730_005724</name>
</gene>
<evidence type="ECO:0000313" key="3">
    <source>
        <dbReference type="EMBL" id="KAK6362021.1"/>
    </source>
</evidence>
<sequence length="313" mass="35084">MWLKNILLFLFLLLRSTLALTIGDESAKTTSKGAVSSPPSFPSNTPAPAKPTNSLRRVIGGKDTDPELMALFIDTPGADGVTWSKREVSSSIFFRWRVVCPTHHQIIGMPKNPDEYPKFKGRRRMDFNKVIDPASSALQARKQCMNCLCTQEGVMIKNPVMPKLNGYWCRQDYMVQRCPVWFNCRCQAEMLQPAIELGISIDDYQNALNNIPSSVKLAFWNYEWKLADRFSMSWQYLNRQEGGGGGNAAEETIELAPGTKEPYYVEGPGGTSWDLEKIRKNSPPMAGGVLSINYGSVLNWNSIEKRSEAEKSA</sequence>